<proteinExistence type="predicted"/>
<dbReference type="AlphaFoldDB" id="A0A5B7GIK3"/>
<keyword evidence="2" id="KW-1185">Reference proteome</keyword>
<evidence type="ECO:0000313" key="2">
    <source>
        <dbReference type="Proteomes" id="UP000324222"/>
    </source>
</evidence>
<evidence type="ECO:0000313" key="1">
    <source>
        <dbReference type="EMBL" id="MPC57097.1"/>
    </source>
</evidence>
<dbReference type="Proteomes" id="UP000324222">
    <property type="component" value="Unassembled WGS sequence"/>
</dbReference>
<comment type="caution">
    <text evidence="1">The sequence shown here is derived from an EMBL/GenBank/DDBJ whole genome shotgun (WGS) entry which is preliminary data.</text>
</comment>
<gene>
    <name evidence="1" type="ORF">E2C01_051071</name>
</gene>
<accession>A0A5B7GIK3</accession>
<organism evidence="1 2">
    <name type="scientific">Portunus trituberculatus</name>
    <name type="common">Swimming crab</name>
    <name type="synonym">Neptunus trituberculatus</name>
    <dbReference type="NCBI Taxonomy" id="210409"/>
    <lineage>
        <taxon>Eukaryota</taxon>
        <taxon>Metazoa</taxon>
        <taxon>Ecdysozoa</taxon>
        <taxon>Arthropoda</taxon>
        <taxon>Crustacea</taxon>
        <taxon>Multicrustacea</taxon>
        <taxon>Malacostraca</taxon>
        <taxon>Eumalacostraca</taxon>
        <taxon>Eucarida</taxon>
        <taxon>Decapoda</taxon>
        <taxon>Pleocyemata</taxon>
        <taxon>Brachyura</taxon>
        <taxon>Eubrachyura</taxon>
        <taxon>Portunoidea</taxon>
        <taxon>Portunidae</taxon>
        <taxon>Portuninae</taxon>
        <taxon>Portunus</taxon>
    </lineage>
</organism>
<dbReference type="EMBL" id="VSRR010014504">
    <property type="protein sequence ID" value="MPC57097.1"/>
    <property type="molecule type" value="Genomic_DNA"/>
</dbReference>
<sequence>MIGAAAVIQEGTDDFEPHTTETTSGETLGNALRGAMSSCVGECHKLFTTGKGSHHYKDCLTIICWFSDVTNRDPRCEPCRREVTWSCRDRIWADLLKARKNLQLLALFSVL</sequence>
<name>A0A5B7GIK3_PORTR</name>
<reference evidence="1 2" key="1">
    <citation type="submission" date="2019-05" db="EMBL/GenBank/DDBJ databases">
        <title>Another draft genome of Portunus trituberculatus and its Hox gene families provides insights of decapod evolution.</title>
        <authorList>
            <person name="Jeong J.-H."/>
            <person name="Song I."/>
            <person name="Kim S."/>
            <person name="Choi T."/>
            <person name="Kim D."/>
            <person name="Ryu S."/>
            <person name="Kim W."/>
        </authorList>
    </citation>
    <scope>NUCLEOTIDE SEQUENCE [LARGE SCALE GENOMIC DNA]</scope>
    <source>
        <tissue evidence="1">Muscle</tissue>
    </source>
</reference>
<protein>
    <submittedName>
        <fullName evidence="1">Uncharacterized protein</fullName>
    </submittedName>
</protein>